<comment type="similarity">
    <text evidence="2">Belongs to the USE1 family.</text>
</comment>
<protein>
    <recommendedName>
        <fullName evidence="3">Vesicle transport protein USE1</fullName>
    </recommendedName>
    <alternativeName>
        <fullName evidence="11">USE1-like protein</fullName>
    </alternativeName>
</protein>
<evidence type="ECO:0000256" key="5">
    <source>
        <dbReference type="ARBA" id="ARBA00022692"/>
    </source>
</evidence>
<keyword evidence="4" id="KW-0813">Transport</keyword>
<evidence type="ECO:0000256" key="12">
    <source>
        <dbReference type="SAM" id="MobiDB-lite"/>
    </source>
</evidence>
<dbReference type="EnsemblMetazoa" id="XM_030976946">
    <property type="protein sequence ID" value="XP_030832806"/>
    <property type="gene ID" value="LOC582558"/>
</dbReference>
<evidence type="ECO:0000256" key="6">
    <source>
        <dbReference type="ARBA" id="ARBA00022824"/>
    </source>
</evidence>
<keyword evidence="10 13" id="KW-0472">Membrane</keyword>
<keyword evidence="7" id="KW-0931">ER-Golgi transport</keyword>
<evidence type="ECO:0000256" key="13">
    <source>
        <dbReference type="SAM" id="Phobius"/>
    </source>
</evidence>
<reference evidence="14" key="2">
    <citation type="submission" date="2021-01" db="UniProtKB">
        <authorList>
            <consortium name="EnsemblMetazoa"/>
        </authorList>
    </citation>
    <scope>IDENTIFICATION</scope>
</reference>
<feature type="region of interest" description="Disordered" evidence="12">
    <location>
        <begin position="92"/>
        <end position="111"/>
    </location>
</feature>
<dbReference type="RefSeq" id="XP_030832806.1">
    <property type="nucleotide sequence ID" value="XM_030976946.1"/>
</dbReference>
<comment type="subcellular location">
    <subcellularLocation>
        <location evidence="1">Endoplasmic reticulum membrane</location>
        <topology evidence="1">Single-pass type IV membrane protein</topology>
    </subcellularLocation>
</comment>
<evidence type="ECO:0000256" key="2">
    <source>
        <dbReference type="ARBA" id="ARBA00007891"/>
    </source>
</evidence>
<dbReference type="OMA" id="KYYTNAQ"/>
<dbReference type="GO" id="GO:0015031">
    <property type="term" value="P:protein transport"/>
    <property type="evidence" value="ECO:0007669"/>
    <property type="project" value="UniProtKB-KW"/>
</dbReference>
<proteinExistence type="inferred from homology"/>
<evidence type="ECO:0000256" key="9">
    <source>
        <dbReference type="ARBA" id="ARBA00022989"/>
    </source>
</evidence>
<evidence type="ECO:0000256" key="3">
    <source>
        <dbReference type="ARBA" id="ARBA00015843"/>
    </source>
</evidence>
<dbReference type="GO" id="GO:0005484">
    <property type="term" value="F:SNAP receptor activity"/>
    <property type="evidence" value="ECO:0000318"/>
    <property type="project" value="GO_Central"/>
</dbReference>
<evidence type="ECO:0000256" key="1">
    <source>
        <dbReference type="ARBA" id="ARBA00004163"/>
    </source>
</evidence>
<feature type="transmembrane region" description="Helical" evidence="13">
    <location>
        <begin position="230"/>
        <end position="253"/>
    </location>
</feature>
<dbReference type="KEGG" id="spu:582558"/>
<dbReference type="FunCoup" id="A0A7M7N8K0">
    <property type="interactions" value="1453"/>
</dbReference>
<evidence type="ECO:0000256" key="11">
    <source>
        <dbReference type="ARBA" id="ARBA00032711"/>
    </source>
</evidence>
<dbReference type="PANTHER" id="PTHR13050:SF7">
    <property type="entry name" value="VESICLE TRANSPORT PROTEIN USE1"/>
    <property type="match status" value="1"/>
</dbReference>
<feature type="region of interest" description="Disordered" evidence="12">
    <location>
        <begin position="128"/>
        <end position="153"/>
    </location>
</feature>
<evidence type="ECO:0000256" key="4">
    <source>
        <dbReference type="ARBA" id="ARBA00022448"/>
    </source>
</evidence>
<dbReference type="GeneID" id="582558"/>
<reference evidence="15" key="1">
    <citation type="submission" date="2015-02" db="EMBL/GenBank/DDBJ databases">
        <title>Genome sequencing for Strongylocentrotus purpuratus.</title>
        <authorList>
            <person name="Murali S."/>
            <person name="Liu Y."/>
            <person name="Vee V."/>
            <person name="English A."/>
            <person name="Wang M."/>
            <person name="Skinner E."/>
            <person name="Han Y."/>
            <person name="Muzny D.M."/>
            <person name="Worley K.C."/>
            <person name="Gibbs R.A."/>
        </authorList>
    </citation>
    <scope>NUCLEOTIDE SEQUENCE</scope>
</reference>
<keyword evidence="5 13" id="KW-0812">Transmembrane</keyword>
<dbReference type="CDD" id="cd15860">
    <property type="entry name" value="SNARE_USE1"/>
    <property type="match status" value="1"/>
</dbReference>
<evidence type="ECO:0000313" key="14">
    <source>
        <dbReference type="EnsemblMetazoa" id="XP_030832806"/>
    </source>
</evidence>
<dbReference type="GO" id="GO:0005789">
    <property type="term" value="C:endoplasmic reticulum membrane"/>
    <property type="evidence" value="ECO:0007669"/>
    <property type="project" value="UniProtKB-SubCell"/>
</dbReference>
<evidence type="ECO:0000256" key="8">
    <source>
        <dbReference type="ARBA" id="ARBA00022927"/>
    </source>
</evidence>
<dbReference type="OrthoDB" id="4506189at2759"/>
<name>A0A7M7N8K0_STRPU</name>
<dbReference type="InParanoid" id="A0A7M7N8K0"/>
<dbReference type="GO" id="GO:0006890">
    <property type="term" value="P:retrograde vesicle-mediated transport, Golgi to endoplasmic reticulum"/>
    <property type="evidence" value="ECO:0000318"/>
    <property type="project" value="GO_Central"/>
</dbReference>
<dbReference type="Pfam" id="PF09753">
    <property type="entry name" value="Use1"/>
    <property type="match status" value="1"/>
</dbReference>
<keyword evidence="6" id="KW-0256">Endoplasmic reticulum</keyword>
<accession>A0A7M7N8K0</accession>
<sequence>MPASREEVNFQRLLVRCEEMAAENRSGDWRLEKYVCALQDKLADLKKSQVKPAAELMQNYNKKVDFLKEVIQMEKLPSASEKAMKTQLLAPAKASGIQHPNSPSVKRSKDLHQQLSARYANEMRKELLGDNDSFSSPNGVRQRRGDGGSNDAAEDLDEVLKHHHNIQEKLAEEMLSLTRNLKHNSMVAGSIVKEDNRRLEESNRMASSNYAKLKTESERLEVHANKTCNWWVWGPVICVTIIFLWMIFLIRLFPSKA</sequence>
<dbReference type="GO" id="GO:0031201">
    <property type="term" value="C:SNARE complex"/>
    <property type="evidence" value="ECO:0000318"/>
    <property type="project" value="GO_Central"/>
</dbReference>
<dbReference type="GO" id="GO:0005783">
    <property type="term" value="C:endoplasmic reticulum"/>
    <property type="evidence" value="ECO:0000318"/>
    <property type="project" value="GO_Central"/>
</dbReference>
<dbReference type="InterPro" id="IPR019150">
    <property type="entry name" value="Vesicle_transport_protein_Use1"/>
</dbReference>
<organism evidence="14 15">
    <name type="scientific">Strongylocentrotus purpuratus</name>
    <name type="common">Purple sea urchin</name>
    <dbReference type="NCBI Taxonomy" id="7668"/>
    <lineage>
        <taxon>Eukaryota</taxon>
        <taxon>Metazoa</taxon>
        <taxon>Echinodermata</taxon>
        <taxon>Eleutherozoa</taxon>
        <taxon>Echinozoa</taxon>
        <taxon>Echinoidea</taxon>
        <taxon>Euechinoidea</taxon>
        <taxon>Echinacea</taxon>
        <taxon>Camarodonta</taxon>
        <taxon>Echinidea</taxon>
        <taxon>Strongylocentrotidae</taxon>
        <taxon>Strongylocentrotus</taxon>
    </lineage>
</organism>
<keyword evidence="9 13" id="KW-1133">Transmembrane helix</keyword>
<evidence type="ECO:0000313" key="15">
    <source>
        <dbReference type="Proteomes" id="UP000007110"/>
    </source>
</evidence>
<dbReference type="Proteomes" id="UP000007110">
    <property type="component" value="Unassembled WGS sequence"/>
</dbReference>
<keyword evidence="15" id="KW-1185">Reference proteome</keyword>
<dbReference type="PANTHER" id="PTHR13050">
    <property type="entry name" value="USE1-LIKE PROTEIN"/>
    <property type="match status" value="1"/>
</dbReference>
<keyword evidence="8" id="KW-0653">Protein transport</keyword>
<dbReference type="AlphaFoldDB" id="A0A7M7N8K0"/>
<evidence type="ECO:0000256" key="7">
    <source>
        <dbReference type="ARBA" id="ARBA00022892"/>
    </source>
</evidence>
<evidence type="ECO:0000256" key="10">
    <source>
        <dbReference type="ARBA" id="ARBA00023136"/>
    </source>
</evidence>
<dbReference type="CTD" id="55850"/>